<sequence>MRRRERLDMLIYLKANKTTFDSKTLEDLAVQYGVPNYDELFPSEARNYANQPARKRRLIQDSNEQEPSEGSVDTRVGARSTETAQLLPHRQIEYRYSEAPITSLSVLGEDLAGAVKSSSQWKWERESDSRKGQN</sequence>
<proteinExistence type="predicted"/>
<reference evidence="2" key="1">
    <citation type="submission" date="2021-08" db="EMBL/GenBank/DDBJ databases">
        <title>Global Aspergillus fumigatus from environmental and clinical sources.</title>
        <authorList>
            <person name="Barber A."/>
            <person name="Sae-Ong T."/>
        </authorList>
    </citation>
    <scope>NUCLEOTIDE SEQUENCE</scope>
    <source>
        <strain evidence="2">NRZ-2016-071</strain>
    </source>
</reference>
<comment type="caution">
    <text evidence="2">The sequence shown here is derived from an EMBL/GenBank/DDBJ whole genome shotgun (WGS) entry which is preliminary data.</text>
</comment>
<evidence type="ECO:0000256" key="1">
    <source>
        <dbReference type="SAM" id="MobiDB-lite"/>
    </source>
</evidence>
<protein>
    <submittedName>
        <fullName evidence="2">Uncharacterized protein</fullName>
    </submittedName>
</protein>
<gene>
    <name evidence="2" type="ORF">KXV57_003707</name>
</gene>
<name>A0A9P8SQE8_ASPFM</name>
<evidence type="ECO:0000313" key="2">
    <source>
        <dbReference type="EMBL" id="KAH1892750.1"/>
    </source>
</evidence>
<dbReference type="Proteomes" id="UP000813423">
    <property type="component" value="Unassembled WGS sequence"/>
</dbReference>
<dbReference type="AlphaFoldDB" id="A0A9P8SQE8"/>
<dbReference type="EMBL" id="JAIBSC010000221">
    <property type="protein sequence ID" value="KAH1892750.1"/>
    <property type="molecule type" value="Genomic_DNA"/>
</dbReference>
<feature type="region of interest" description="Disordered" evidence="1">
    <location>
        <begin position="51"/>
        <end position="80"/>
    </location>
</feature>
<evidence type="ECO:0000313" key="3">
    <source>
        <dbReference type="Proteomes" id="UP000813423"/>
    </source>
</evidence>
<accession>A0A9P8SQE8</accession>
<organism evidence="2 3">
    <name type="scientific">Aspergillus fumigatus</name>
    <name type="common">Neosartorya fumigata</name>
    <dbReference type="NCBI Taxonomy" id="746128"/>
    <lineage>
        <taxon>Eukaryota</taxon>
        <taxon>Fungi</taxon>
        <taxon>Dikarya</taxon>
        <taxon>Ascomycota</taxon>
        <taxon>Pezizomycotina</taxon>
        <taxon>Eurotiomycetes</taxon>
        <taxon>Eurotiomycetidae</taxon>
        <taxon>Eurotiales</taxon>
        <taxon>Aspergillaceae</taxon>
        <taxon>Aspergillus</taxon>
        <taxon>Aspergillus subgen. Fumigati</taxon>
    </lineage>
</organism>